<keyword evidence="4 6" id="KW-0418">Kinase</keyword>
<comment type="similarity">
    <text evidence="1 6">Belongs to the carbohydrate kinase PfkB family.</text>
</comment>
<sequence>MVLVIGESLVDIVERSDGSRSEHPGGSPANVAVGLGRLGVTPVLATSLATDDLGALVRMHLAESGVRLMPGLKQLERTSTAVATLADDGSATYEFDIVWDPGRIWAEEVPDIIHTGSIAAFLDPGADEVEDALRRLAPMCTVTFDPNVRPSLLPSRAEALDRMESLLPLCDVVKVSDEDLAWLEPHSDPADTARSWLAAGPAAVVMTMGPRGARTYTHRGSIASRALADHVVDTVGAGDAFMSGLIAALKDDGLDGVVGSTRLHAADLSLWREVTDLASRCSAFVVARAGAQPPWEHEL</sequence>
<evidence type="ECO:0000313" key="9">
    <source>
        <dbReference type="Proteomes" id="UP000067689"/>
    </source>
</evidence>
<evidence type="ECO:0000259" key="7">
    <source>
        <dbReference type="Pfam" id="PF00294"/>
    </source>
</evidence>
<dbReference type="Proteomes" id="UP000067689">
    <property type="component" value="Chromosome"/>
</dbReference>
<dbReference type="PATRIC" id="fig|2041.4.peg.1164"/>
<dbReference type="GO" id="GO:0005524">
    <property type="term" value="F:ATP binding"/>
    <property type="evidence" value="ECO:0007669"/>
    <property type="project" value="UniProtKB-KW"/>
</dbReference>
<gene>
    <name evidence="8" type="ORF">AERYTH_05600</name>
</gene>
<dbReference type="CDD" id="cd01167">
    <property type="entry name" value="bac_FRK"/>
    <property type="match status" value="1"/>
</dbReference>
<feature type="domain" description="Carbohydrate kinase PfkB" evidence="7">
    <location>
        <begin position="2"/>
        <end position="296"/>
    </location>
</feature>
<dbReference type="InterPro" id="IPR002173">
    <property type="entry name" value="Carboh/pur_kinase_PfkB_CS"/>
</dbReference>
<accession>A0A0U3KGS2</accession>
<dbReference type="Pfam" id="PF00294">
    <property type="entry name" value="PfkB"/>
    <property type="match status" value="1"/>
</dbReference>
<evidence type="ECO:0000256" key="2">
    <source>
        <dbReference type="ARBA" id="ARBA00022679"/>
    </source>
</evidence>
<keyword evidence="5" id="KW-0067">ATP-binding</keyword>
<dbReference type="InterPro" id="IPR002139">
    <property type="entry name" value="Ribo/fructo_kinase"/>
</dbReference>
<dbReference type="InterPro" id="IPR050306">
    <property type="entry name" value="PfkB_Carbo_kinase"/>
</dbReference>
<dbReference type="EMBL" id="CP011502">
    <property type="protein sequence ID" value="ALX04211.1"/>
    <property type="molecule type" value="Genomic_DNA"/>
</dbReference>
<dbReference type="Gene3D" id="3.40.1190.20">
    <property type="match status" value="1"/>
</dbReference>
<dbReference type="STRING" id="2041.AERYTH_05600"/>
<dbReference type="KEGG" id="aer:AERYTH_05600"/>
<evidence type="ECO:0000256" key="5">
    <source>
        <dbReference type="ARBA" id="ARBA00022840"/>
    </source>
</evidence>
<dbReference type="PANTHER" id="PTHR43085">
    <property type="entry name" value="HEXOKINASE FAMILY MEMBER"/>
    <property type="match status" value="1"/>
</dbReference>
<keyword evidence="3" id="KW-0547">Nucleotide-binding</keyword>
<dbReference type="GO" id="GO:0008865">
    <property type="term" value="F:fructokinase activity"/>
    <property type="evidence" value="ECO:0007669"/>
    <property type="project" value="UniProtKB-ARBA"/>
</dbReference>
<dbReference type="PANTHER" id="PTHR43085:SF1">
    <property type="entry name" value="PSEUDOURIDINE KINASE-RELATED"/>
    <property type="match status" value="1"/>
</dbReference>
<dbReference type="GO" id="GO:0006000">
    <property type="term" value="P:fructose metabolic process"/>
    <property type="evidence" value="ECO:0007669"/>
    <property type="project" value="UniProtKB-ARBA"/>
</dbReference>
<dbReference type="AlphaFoldDB" id="A0A0U3KGS2"/>
<dbReference type="PRINTS" id="PR00990">
    <property type="entry name" value="RIBOKINASE"/>
</dbReference>
<dbReference type="RefSeq" id="WP_067855732.1">
    <property type="nucleotide sequence ID" value="NZ_CP011502.1"/>
</dbReference>
<evidence type="ECO:0000256" key="6">
    <source>
        <dbReference type="RuleBase" id="RU003704"/>
    </source>
</evidence>
<keyword evidence="9" id="KW-1185">Reference proteome</keyword>
<name>A0A0U3KGS2_9ACTN</name>
<evidence type="ECO:0000313" key="8">
    <source>
        <dbReference type="EMBL" id="ALX04211.1"/>
    </source>
</evidence>
<dbReference type="OrthoDB" id="9795789at2"/>
<proteinExistence type="inferred from homology"/>
<evidence type="ECO:0000256" key="4">
    <source>
        <dbReference type="ARBA" id="ARBA00022777"/>
    </source>
</evidence>
<organism evidence="8 9">
    <name type="scientific">Aeromicrobium erythreum</name>
    <dbReference type="NCBI Taxonomy" id="2041"/>
    <lineage>
        <taxon>Bacteria</taxon>
        <taxon>Bacillati</taxon>
        <taxon>Actinomycetota</taxon>
        <taxon>Actinomycetes</taxon>
        <taxon>Propionibacteriales</taxon>
        <taxon>Nocardioidaceae</taxon>
        <taxon>Aeromicrobium</taxon>
    </lineage>
</organism>
<evidence type="ECO:0000256" key="3">
    <source>
        <dbReference type="ARBA" id="ARBA00022741"/>
    </source>
</evidence>
<dbReference type="SUPFAM" id="SSF53613">
    <property type="entry name" value="Ribokinase-like"/>
    <property type="match status" value="1"/>
</dbReference>
<protein>
    <recommendedName>
        <fullName evidence="7">Carbohydrate kinase PfkB domain-containing protein</fullName>
    </recommendedName>
</protein>
<keyword evidence="2 6" id="KW-0808">Transferase</keyword>
<dbReference type="InterPro" id="IPR029056">
    <property type="entry name" value="Ribokinase-like"/>
</dbReference>
<evidence type="ECO:0000256" key="1">
    <source>
        <dbReference type="ARBA" id="ARBA00010688"/>
    </source>
</evidence>
<dbReference type="InterPro" id="IPR011611">
    <property type="entry name" value="PfkB_dom"/>
</dbReference>
<dbReference type="PROSITE" id="PS00584">
    <property type="entry name" value="PFKB_KINASES_2"/>
    <property type="match status" value="1"/>
</dbReference>
<reference evidence="8 9" key="1">
    <citation type="journal article" date="1991" name="Int. J. Syst. Bacteriol.">
        <title>Description of the erythromycin-producing bacterium Arthrobacter sp. strain NRRL B-3381 as Aeromicrobium erythreum gen. nov., sp. nov.</title>
        <authorList>
            <person name="Miller E.S."/>
            <person name="Woese C.R."/>
            <person name="Brenner S."/>
        </authorList>
    </citation>
    <scope>NUCLEOTIDE SEQUENCE [LARGE SCALE GENOMIC DNA]</scope>
    <source>
        <strain evidence="8 9">AR18</strain>
    </source>
</reference>